<feature type="compositionally biased region" description="Low complexity" evidence="3">
    <location>
        <begin position="8"/>
        <end position="23"/>
    </location>
</feature>
<proteinExistence type="predicted"/>
<dbReference type="PANTHER" id="PTHR24153:SF8">
    <property type="entry name" value="FORKED, ISOFORM F"/>
    <property type="match status" value="1"/>
</dbReference>
<dbReference type="Gene3D" id="1.25.40.20">
    <property type="entry name" value="Ankyrin repeat-containing domain"/>
    <property type="match status" value="2"/>
</dbReference>
<dbReference type="Pfam" id="PF12796">
    <property type="entry name" value="Ank_2"/>
    <property type="match status" value="1"/>
</dbReference>
<dbReference type="SMART" id="SM00248">
    <property type="entry name" value="ANK"/>
    <property type="match status" value="5"/>
</dbReference>
<feature type="compositionally biased region" description="Acidic residues" evidence="3">
    <location>
        <begin position="898"/>
        <end position="910"/>
    </location>
</feature>
<sequence>MGFFQRISSSKNPQSASNSYSSSGSGGRGEGNSESQLSLDDDLVPTVNLTERRLRDWKNNNGLATTTVIGVDGSNDSGVSEPCSAGGVPGNIPLMGAYRGGGGGKGGNKSNIHVDFANPTPSPRNNSNNYASSSPNNLILLIERGKWAAATERARTHDHEVRQLVKLRKTTKNAPPMTSLSHNFGVMVVGAGATGAEGGGVDTDISISSSRGGGSTTGQRFMGSTGGLTSGKKNLQISNVKCKALHHACQKLRTVHTTIYQIRNVMAQTAISKNKDNNTRRLIIEEDEYIEACKCILALIKIHPEACRERESRHGCLPLHLCVFSMCETPPPPTPPTPPPSPLPQSLVDDLAAADNQGRDDIMNSMKMLPGSRSPSSSQKIKQFLSAGAVMSSPQSSPCLPLPTKPTVPKERQQGNGIPSHHSNHHRTIYSNSSADFSLGNISQMIQEESEHQRALTSHQQNTKVQGQQNITKHQQVNDARSDDGKSIDELEKIYKGMDDMEHLLMGLESKYEKEEDMDKAKKKKKTMSLSKKKNENGNDDNDNNNKSSLRKVEKRRDWTPKTSKSVSTTIINAVTTLDCLSERSRETDSHSTLRDSLDQDVAAMGGGSYGSKSSSLWSLSDERNNYDAVAVAAARHKSGTHFFKTTTPSYASSSRVMTNGCSRNKNAKNIDTNTTLTSSSPSLAISTNTSFPTHEDLQRRYLQINTARREEYSVRVINALLDAWPKSIKTSSEGGRLPLHMACFGKATVGVMETILKAYPDAARQRNHDGFLPVHIAAHWGVSHPDIAPLLLRAYPDGAVGRNRWERTPIEEALGMAGENGRKHQMSLVWSLRRHPTYWIHNDIGTMLQPQNVRMAPWRIVDADDSDLPSTNHNDGVSKDIGAGGISGSSGCGGAVDVDDVGSSDDEDEGVEVQMKMAQSQILNTHDPSYIRNLALSTDLSLLITRDKHWAAAALRCRSNPLEACEAMEVKVRGAYTAKITPLHYACENQPSVELIRALIQANPSALERRQEPGGQLPLHAACTWGASSYVIKVLLSALPSCAEMKDFLSNLPLHCACYSGADTMVVEALLHVYPQSVWPRNHQGSSAVDIVRRLNHRNRKEVLRILERTMSQLLEKSAAVEEEGVEMDQDNSLEWV</sequence>
<comment type="caution">
    <text evidence="4">The sequence shown here is derived from an EMBL/GenBank/DDBJ whole genome shotgun (WGS) entry which is preliminary data.</text>
</comment>
<keyword evidence="5" id="KW-1185">Reference proteome</keyword>
<dbReference type="InterPro" id="IPR002110">
    <property type="entry name" value="Ankyrin_rpt"/>
</dbReference>
<dbReference type="InterPro" id="IPR052420">
    <property type="entry name" value="Espin/Espin-like"/>
</dbReference>
<protein>
    <submittedName>
        <fullName evidence="4">Uncharacterized protein</fullName>
    </submittedName>
</protein>
<feature type="region of interest" description="Disordered" evidence="3">
    <location>
        <begin position="513"/>
        <end position="566"/>
    </location>
</feature>
<evidence type="ECO:0000313" key="5">
    <source>
        <dbReference type="Proteomes" id="UP001530377"/>
    </source>
</evidence>
<evidence type="ECO:0000256" key="3">
    <source>
        <dbReference type="SAM" id="MobiDB-lite"/>
    </source>
</evidence>
<keyword evidence="2" id="KW-0040">ANK repeat</keyword>
<evidence type="ECO:0000256" key="2">
    <source>
        <dbReference type="ARBA" id="ARBA00023043"/>
    </source>
</evidence>
<feature type="compositionally biased region" description="Polar residues" evidence="3">
    <location>
        <begin position="455"/>
        <end position="479"/>
    </location>
</feature>
<feature type="region of interest" description="Disordered" evidence="3">
    <location>
        <begin position="867"/>
        <end position="910"/>
    </location>
</feature>
<keyword evidence="1" id="KW-0677">Repeat</keyword>
<dbReference type="PANTHER" id="PTHR24153">
    <property type="entry name" value="ESPIN"/>
    <property type="match status" value="1"/>
</dbReference>
<dbReference type="InterPro" id="IPR036770">
    <property type="entry name" value="Ankyrin_rpt-contain_sf"/>
</dbReference>
<evidence type="ECO:0000256" key="1">
    <source>
        <dbReference type="ARBA" id="ARBA00022737"/>
    </source>
</evidence>
<accession>A0ABD3R9S6</accession>
<feature type="compositionally biased region" description="Gly residues" evidence="3">
    <location>
        <begin position="883"/>
        <end position="895"/>
    </location>
</feature>
<dbReference type="SUPFAM" id="SSF48403">
    <property type="entry name" value="Ankyrin repeat"/>
    <property type="match status" value="1"/>
</dbReference>
<feature type="region of interest" description="Disordered" evidence="3">
    <location>
        <begin position="448"/>
        <end position="485"/>
    </location>
</feature>
<feature type="region of interest" description="Disordered" evidence="3">
    <location>
        <begin position="392"/>
        <end position="428"/>
    </location>
</feature>
<feature type="compositionally biased region" description="Basic and acidic residues" evidence="3">
    <location>
        <begin position="551"/>
        <end position="560"/>
    </location>
</feature>
<name>A0ABD3R9S6_9STRA</name>
<dbReference type="Proteomes" id="UP001530377">
    <property type="component" value="Unassembled WGS sequence"/>
</dbReference>
<dbReference type="AlphaFoldDB" id="A0ABD3R9S6"/>
<feature type="region of interest" description="Disordered" evidence="3">
    <location>
        <begin position="1"/>
        <end position="44"/>
    </location>
</feature>
<reference evidence="4 5" key="1">
    <citation type="submission" date="2024-10" db="EMBL/GenBank/DDBJ databases">
        <title>Updated reference genomes for cyclostephanoid diatoms.</title>
        <authorList>
            <person name="Roberts W.R."/>
            <person name="Alverson A.J."/>
        </authorList>
    </citation>
    <scope>NUCLEOTIDE SEQUENCE [LARGE SCALE GENOMIC DNA]</scope>
    <source>
        <strain evidence="4 5">AJA228-03</strain>
    </source>
</reference>
<evidence type="ECO:0000313" key="4">
    <source>
        <dbReference type="EMBL" id="KAL3808056.1"/>
    </source>
</evidence>
<gene>
    <name evidence="4" type="ORF">ACHAXA_007998</name>
</gene>
<organism evidence="4 5">
    <name type="scientific">Cyclostephanos tholiformis</name>
    <dbReference type="NCBI Taxonomy" id="382380"/>
    <lineage>
        <taxon>Eukaryota</taxon>
        <taxon>Sar</taxon>
        <taxon>Stramenopiles</taxon>
        <taxon>Ochrophyta</taxon>
        <taxon>Bacillariophyta</taxon>
        <taxon>Coscinodiscophyceae</taxon>
        <taxon>Thalassiosirophycidae</taxon>
        <taxon>Stephanodiscales</taxon>
        <taxon>Stephanodiscaceae</taxon>
        <taxon>Cyclostephanos</taxon>
    </lineage>
</organism>
<dbReference type="EMBL" id="JALLPB020000551">
    <property type="protein sequence ID" value="KAL3808056.1"/>
    <property type="molecule type" value="Genomic_DNA"/>
</dbReference>